<dbReference type="CDD" id="cd18012">
    <property type="entry name" value="DEXQc_arch_SWI2_SNF2"/>
    <property type="match status" value="1"/>
</dbReference>
<reference evidence="4 5" key="1">
    <citation type="submission" date="2015-01" db="EMBL/GenBank/DDBJ databases">
        <title>Jeotgalibacillus campisalis genome sequencing.</title>
        <authorList>
            <person name="Goh K.M."/>
            <person name="Chan K.-G."/>
            <person name="Yaakop A.S."/>
            <person name="Ee R."/>
            <person name="Gan H.M."/>
            <person name="Chan C.S."/>
        </authorList>
    </citation>
    <scope>NUCLEOTIDE SEQUENCE [LARGE SCALE GENOMIC DNA]</scope>
    <source>
        <strain evidence="4 5">SF-57</strain>
    </source>
</reference>
<sequence>MWMSEYKMIDVQKLSNGHFSLQVINHDGELLKPESWQRHLLLWHKESYHGTMVKKHEDASDHSVVLDSWAVLTLFAQPSFHGRINWDFSSSAQFFYDAAPLLFEWITEGKWLNEWQHRDDKTDESFSMTLGDDFWEEWLDMSGEDAAPIQEEAKQQVNDWYQQAITYFFEHHQRSQGLAKRIFNENHALTPEDLSVYFDEEKWSNWVQEKDLVSPYRFGIRFEEPMSEDGLWTMQPFLRDQRRADWTYDLNLTLPLERSLPDRWKKETNQIEKELSRWVRLIPYLKDEDVWQTEMSEERAWLFLTEGSQKLLALDVEILLPSWWKSIQQSNVALKAAVKGDHSYRPSFVGLNSLVEYDWKVSINGSDMTDDEFNDLVNEKRRFIQINGNWIALDPALIERIQQAMAAAKKRGIRMRDLLEQELDQAAGHEMETEEDDLRIQYQLNRSMKAMLDTLNDVGKVPLIPTPEELLGTLRPYQQQGYAWMHFLRTNHFGACLADDMGLGKTIQLISYMLHVKKTEKLETPFLIVCPTSVLGNWQREIERFAPSLSLHLHYGPSRAKGEAFSPAISLADVVLTSYGLCHADQEELSSINWSSVALDEAQNIKNPHTKQSRAIRQLQGLHHIALTGTPMENRLSELWAIFDFINHGYLGTLASFRHHYIVPIERDSSEAHTKKLQGRIRPFLLRRTKNDPAVGLNLPAKIEQKEFCPLTTEQASLYEQLVKDTLEKLPTLSGIERKGIVLQMLNRLKQLCDHPALFLREADPEYVTERSEKMLKLMDLVEQIMDAKEGTIIFTQYISMGNMIKQVLEKKYGVHVPFLNGSTPKNRRDEMVEQFQNGTFPIFILSLKAGGTGLTLTAANHVIHYDRWWNPAVENQATDRAYRIGQTRFVHVHKFISSGTVEEKIDLMLEKKQSLNEDIIKGDQWITELSNQELEDLLVLSP</sequence>
<dbReference type="InterPro" id="IPR027417">
    <property type="entry name" value="P-loop_NTPase"/>
</dbReference>
<dbReference type="SUPFAM" id="SSF52540">
    <property type="entry name" value="P-loop containing nucleoside triphosphate hydrolases"/>
    <property type="match status" value="2"/>
</dbReference>
<dbReference type="Proteomes" id="UP000031972">
    <property type="component" value="Unassembled WGS sequence"/>
</dbReference>
<gene>
    <name evidence="4" type="ORF">KR50_36800</name>
</gene>
<dbReference type="InterPro" id="IPR000330">
    <property type="entry name" value="SNF2_N"/>
</dbReference>
<dbReference type="SMART" id="SM00490">
    <property type="entry name" value="HELICc"/>
    <property type="match status" value="1"/>
</dbReference>
<dbReference type="PATRIC" id="fig|220754.4.peg.3691"/>
<dbReference type="PROSITE" id="PS51192">
    <property type="entry name" value="HELICASE_ATP_BIND_1"/>
    <property type="match status" value="1"/>
</dbReference>
<name>A0A0C2V2J9_9BACL</name>
<dbReference type="InterPro" id="IPR022138">
    <property type="entry name" value="DUF3670"/>
</dbReference>
<feature type="domain" description="Helicase ATP-binding" evidence="2">
    <location>
        <begin position="486"/>
        <end position="649"/>
    </location>
</feature>
<feature type="domain" description="Helicase C-terminal" evidence="3">
    <location>
        <begin position="781"/>
        <end position="939"/>
    </location>
</feature>
<dbReference type="PANTHER" id="PTHR45629">
    <property type="entry name" value="SNF2/RAD54 FAMILY MEMBER"/>
    <property type="match status" value="1"/>
</dbReference>
<proteinExistence type="predicted"/>
<protein>
    <recommendedName>
        <fullName evidence="6">ATP-dependent helicase</fullName>
    </recommendedName>
</protein>
<dbReference type="RefSeq" id="WP_041061683.1">
    <property type="nucleotide sequence ID" value="NZ_JXRR01000022.1"/>
</dbReference>
<dbReference type="PANTHER" id="PTHR45629:SF7">
    <property type="entry name" value="DNA EXCISION REPAIR PROTEIN ERCC-6-RELATED"/>
    <property type="match status" value="1"/>
</dbReference>
<accession>A0A0C2V2J9</accession>
<dbReference type="InterPro" id="IPR014001">
    <property type="entry name" value="Helicase_ATP-bd"/>
</dbReference>
<keyword evidence="5" id="KW-1185">Reference proteome</keyword>
<dbReference type="Pfam" id="PF00176">
    <property type="entry name" value="SNF2-rel_dom"/>
    <property type="match status" value="1"/>
</dbReference>
<dbReference type="Gene3D" id="3.40.50.10810">
    <property type="entry name" value="Tandem AAA-ATPase domain"/>
    <property type="match status" value="1"/>
</dbReference>
<dbReference type="Gene3D" id="3.40.50.300">
    <property type="entry name" value="P-loop containing nucleotide triphosphate hydrolases"/>
    <property type="match status" value="1"/>
</dbReference>
<dbReference type="AlphaFoldDB" id="A0A0C2V2J9"/>
<evidence type="ECO:0000313" key="4">
    <source>
        <dbReference type="EMBL" id="KIL43277.1"/>
    </source>
</evidence>
<evidence type="ECO:0000259" key="3">
    <source>
        <dbReference type="PROSITE" id="PS51194"/>
    </source>
</evidence>
<dbReference type="PROSITE" id="PS51194">
    <property type="entry name" value="HELICASE_CTER"/>
    <property type="match status" value="1"/>
</dbReference>
<dbReference type="GO" id="GO:0005524">
    <property type="term" value="F:ATP binding"/>
    <property type="evidence" value="ECO:0007669"/>
    <property type="project" value="InterPro"/>
</dbReference>
<dbReference type="FunFam" id="3.40.50.300:FF:000533">
    <property type="entry name" value="Helicase, Snf2 family"/>
    <property type="match status" value="1"/>
</dbReference>
<dbReference type="GO" id="GO:0015616">
    <property type="term" value="F:DNA translocase activity"/>
    <property type="evidence" value="ECO:0007669"/>
    <property type="project" value="TreeGrafter"/>
</dbReference>
<dbReference type="InterPro" id="IPR050496">
    <property type="entry name" value="SNF2_RAD54_helicase_repair"/>
</dbReference>
<dbReference type="GO" id="GO:0016787">
    <property type="term" value="F:hydrolase activity"/>
    <property type="evidence" value="ECO:0007669"/>
    <property type="project" value="UniProtKB-KW"/>
</dbReference>
<dbReference type="Pfam" id="PF00271">
    <property type="entry name" value="Helicase_C"/>
    <property type="match status" value="1"/>
</dbReference>
<evidence type="ECO:0000313" key="5">
    <source>
        <dbReference type="Proteomes" id="UP000031972"/>
    </source>
</evidence>
<dbReference type="InterPro" id="IPR038718">
    <property type="entry name" value="SNF2-like_sf"/>
</dbReference>
<comment type="caution">
    <text evidence="4">The sequence shown here is derived from an EMBL/GenBank/DDBJ whole genome shotgun (WGS) entry which is preliminary data.</text>
</comment>
<dbReference type="InterPro" id="IPR001650">
    <property type="entry name" value="Helicase_C-like"/>
</dbReference>
<keyword evidence="1" id="KW-0378">Hydrolase</keyword>
<dbReference type="SMART" id="SM00487">
    <property type="entry name" value="DEXDc"/>
    <property type="match status" value="1"/>
</dbReference>
<dbReference type="Pfam" id="PF12419">
    <property type="entry name" value="DUF3670"/>
    <property type="match status" value="1"/>
</dbReference>
<organism evidence="4 5">
    <name type="scientific">Jeotgalibacillus campisalis</name>
    <dbReference type="NCBI Taxonomy" id="220754"/>
    <lineage>
        <taxon>Bacteria</taxon>
        <taxon>Bacillati</taxon>
        <taxon>Bacillota</taxon>
        <taxon>Bacilli</taxon>
        <taxon>Bacillales</taxon>
        <taxon>Caryophanaceae</taxon>
        <taxon>Jeotgalibacillus</taxon>
    </lineage>
</organism>
<evidence type="ECO:0008006" key="6">
    <source>
        <dbReference type="Google" id="ProtNLM"/>
    </source>
</evidence>
<evidence type="ECO:0000259" key="2">
    <source>
        <dbReference type="PROSITE" id="PS51192"/>
    </source>
</evidence>
<dbReference type="InterPro" id="IPR049730">
    <property type="entry name" value="SNF2/RAD54-like_C"/>
</dbReference>
<dbReference type="OrthoDB" id="9760715at2"/>
<dbReference type="CDD" id="cd18793">
    <property type="entry name" value="SF2_C_SNF"/>
    <property type="match status" value="1"/>
</dbReference>
<dbReference type="EMBL" id="JXRR01000022">
    <property type="protein sequence ID" value="KIL43277.1"/>
    <property type="molecule type" value="Genomic_DNA"/>
</dbReference>
<evidence type="ECO:0000256" key="1">
    <source>
        <dbReference type="ARBA" id="ARBA00022801"/>
    </source>
</evidence>